<keyword evidence="6" id="KW-0408">Iron</keyword>
<dbReference type="PROSITE" id="PS51296">
    <property type="entry name" value="RIESKE"/>
    <property type="match status" value="1"/>
</dbReference>
<dbReference type="InterPro" id="IPR015879">
    <property type="entry name" value="Ring_hydroxy_dOase_asu_C_dom"/>
</dbReference>
<comment type="caution">
    <text evidence="10">The sequence shown here is derived from an EMBL/GenBank/DDBJ whole genome shotgun (WGS) entry which is preliminary data.</text>
</comment>
<dbReference type="CDD" id="cd00680">
    <property type="entry name" value="RHO_alpha_C"/>
    <property type="match status" value="1"/>
</dbReference>
<dbReference type="Pfam" id="PF00355">
    <property type="entry name" value="Rieske"/>
    <property type="match status" value="1"/>
</dbReference>
<evidence type="ECO:0000256" key="2">
    <source>
        <dbReference type="ARBA" id="ARBA00008751"/>
    </source>
</evidence>
<reference evidence="11" key="1">
    <citation type="journal article" date="2019" name="Int. J. Syst. Evol. Microbiol.">
        <title>The Global Catalogue of Microorganisms (GCM) 10K type strain sequencing project: providing services to taxonomists for standard genome sequencing and annotation.</title>
        <authorList>
            <consortium name="The Broad Institute Genomics Platform"/>
            <consortium name="The Broad Institute Genome Sequencing Center for Infectious Disease"/>
            <person name="Wu L."/>
            <person name="Ma J."/>
        </authorList>
    </citation>
    <scope>NUCLEOTIDE SEQUENCE [LARGE SCALE GENOMIC DNA]</scope>
    <source>
        <strain evidence="11">KCTC 23917</strain>
    </source>
</reference>
<protein>
    <submittedName>
        <fullName evidence="10">(2Fe-2S)-binding protein</fullName>
    </submittedName>
</protein>
<keyword evidence="5" id="KW-0560">Oxidoreductase</keyword>
<keyword evidence="3" id="KW-0001">2Fe-2S</keyword>
<dbReference type="Pfam" id="PF00848">
    <property type="entry name" value="Ring_hydroxyl_A"/>
    <property type="match status" value="1"/>
</dbReference>
<dbReference type="RefSeq" id="WP_189356883.1">
    <property type="nucleotide sequence ID" value="NZ_BMYU01000004.1"/>
</dbReference>
<comment type="similarity">
    <text evidence="2">Belongs to the bacterial ring-hydroxylating dioxygenase alpha subunit family.</text>
</comment>
<dbReference type="InterPro" id="IPR017941">
    <property type="entry name" value="Rieske_2Fe-2S"/>
</dbReference>
<dbReference type="PROSITE" id="PS00570">
    <property type="entry name" value="RING_HYDROXYL_ALPHA"/>
    <property type="match status" value="1"/>
</dbReference>
<evidence type="ECO:0000313" key="11">
    <source>
        <dbReference type="Proteomes" id="UP000653343"/>
    </source>
</evidence>
<accession>A0ABQ2XZH2</accession>
<keyword evidence="8" id="KW-0520">NAD</keyword>
<evidence type="ECO:0000259" key="9">
    <source>
        <dbReference type="PROSITE" id="PS51296"/>
    </source>
</evidence>
<dbReference type="Proteomes" id="UP000653343">
    <property type="component" value="Unassembled WGS sequence"/>
</dbReference>
<dbReference type="CDD" id="cd03469">
    <property type="entry name" value="Rieske_RO_Alpha_N"/>
    <property type="match status" value="1"/>
</dbReference>
<keyword evidence="11" id="KW-1185">Reference proteome</keyword>
<evidence type="ECO:0000256" key="6">
    <source>
        <dbReference type="ARBA" id="ARBA00023004"/>
    </source>
</evidence>
<dbReference type="InterPro" id="IPR015881">
    <property type="entry name" value="ARHD_Rieske_2Fe_2S"/>
</dbReference>
<evidence type="ECO:0000313" key="10">
    <source>
        <dbReference type="EMBL" id="GGX40354.1"/>
    </source>
</evidence>
<evidence type="ECO:0000256" key="7">
    <source>
        <dbReference type="ARBA" id="ARBA00023014"/>
    </source>
</evidence>
<dbReference type="SUPFAM" id="SSF50022">
    <property type="entry name" value="ISP domain"/>
    <property type="match status" value="1"/>
</dbReference>
<sequence length="335" mass="38480">MNRYLRDSYWHLLCHRTELPANGDYLRLQWLGEDVVVANDQGDLIAFDNVCPHRGARFFSEDSGNGPVTCPYHGWTFRGGELHIPCRHKFREQELNGLQIGALALAWCGDFLFASVKPAASLENQLVGMFDRLAAISMDIYGRHDWNAYIYNCDWKIAIENGLDSLHTPFVHTNSLGRLHLSDPVNSYEAANSLASFEIKDAQMLRRLKTVGKLFHLSEQFEGYMSMFIFPFTMLTSTFGYSYSLQHFFPAKEPGKTQFYSRLLKGVLRPGLDASAMQHFFDSTAQVNRMVFEEDHAVCRQIDGTRYDWHDLSRLSSDEEKIAHFRRSLQSVTPR</sequence>
<proteinExistence type="inferred from homology"/>
<dbReference type="EMBL" id="BMYU01000004">
    <property type="protein sequence ID" value="GGX40354.1"/>
    <property type="molecule type" value="Genomic_DNA"/>
</dbReference>
<evidence type="ECO:0000256" key="3">
    <source>
        <dbReference type="ARBA" id="ARBA00022714"/>
    </source>
</evidence>
<keyword evidence="7" id="KW-0411">Iron-sulfur</keyword>
<keyword evidence="4" id="KW-0479">Metal-binding</keyword>
<dbReference type="Gene3D" id="2.102.10.10">
    <property type="entry name" value="Rieske [2Fe-2S] iron-sulphur domain"/>
    <property type="match status" value="1"/>
</dbReference>
<comment type="cofactor">
    <cofactor evidence="1">
        <name>Fe cation</name>
        <dbReference type="ChEBI" id="CHEBI:24875"/>
    </cofactor>
</comment>
<evidence type="ECO:0000256" key="5">
    <source>
        <dbReference type="ARBA" id="ARBA00023002"/>
    </source>
</evidence>
<evidence type="ECO:0000256" key="4">
    <source>
        <dbReference type="ARBA" id="ARBA00022723"/>
    </source>
</evidence>
<organism evidence="10 11">
    <name type="scientific">Undibacterium squillarum</name>
    <dbReference type="NCBI Taxonomy" id="1131567"/>
    <lineage>
        <taxon>Bacteria</taxon>
        <taxon>Pseudomonadati</taxon>
        <taxon>Pseudomonadota</taxon>
        <taxon>Betaproteobacteria</taxon>
        <taxon>Burkholderiales</taxon>
        <taxon>Oxalobacteraceae</taxon>
        <taxon>Undibacterium</taxon>
    </lineage>
</organism>
<name>A0ABQ2XZH2_9BURK</name>
<dbReference type="InterPro" id="IPR001663">
    <property type="entry name" value="Rng_hydr_dOase-A"/>
</dbReference>
<dbReference type="SUPFAM" id="SSF55961">
    <property type="entry name" value="Bet v1-like"/>
    <property type="match status" value="1"/>
</dbReference>
<dbReference type="PANTHER" id="PTHR43756">
    <property type="entry name" value="CHOLINE MONOOXYGENASE, CHLOROPLASTIC"/>
    <property type="match status" value="1"/>
</dbReference>
<gene>
    <name evidence="10" type="ORF">GCM10010946_18320</name>
</gene>
<feature type="domain" description="Rieske" evidence="9">
    <location>
        <begin position="11"/>
        <end position="88"/>
    </location>
</feature>
<dbReference type="PANTHER" id="PTHR43756:SF5">
    <property type="entry name" value="CHOLINE MONOOXYGENASE, CHLOROPLASTIC"/>
    <property type="match status" value="1"/>
</dbReference>
<dbReference type="InterPro" id="IPR036922">
    <property type="entry name" value="Rieske_2Fe-2S_sf"/>
</dbReference>
<evidence type="ECO:0000256" key="8">
    <source>
        <dbReference type="ARBA" id="ARBA00023027"/>
    </source>
</evidence>
<evidence type="ECO:0000256" key="1">
    <source>
        <dbReference type="ARBA" id="ARBA00001962"/>
    </source>
</evidence>
<dbReference type="Gene3D" id="3.90.380.10">
    <property type="entry name" value="Naphthalene 1,2-dioxygenase Alpha Subunit, Chain A, domain 1"/>
    <property type="match status" value="2"/>
</dbReference>